<reference evidence="1" key="1">
    <citation type="submission" date="2020-05" db="EMBL/GenBank/DDBJ databases">
        <authorList>
            <person name="Chiriac C."/>
            <person name="Salcher M."/>
            <person name="Ghai R."/>
            <person name="Kavagutti S V."/>
        </authorList>
    </citation>
    <scope>NUCLEOTIDE SEQUENCE</scope>
</reference>
<protein>
    <submittedName>
        <fullName evidence="1">Uncharacterized protein</fullName>
    </submittedName>
</protein>
<accession>A0A6J5SW88</accession>
<organism evidence="1">
    <name type="scientific">uncultured Caudovirales phage</name>
    <dbReference type="NCBI Taxonomy" id="2100421"/>
    <lineage>
        <taxon>Viruses</taxon>
        <taxon>Duplodnaviria</taxon>
        <taxon>Heunggongvirae</taxon>
        <taxon>Uroviricota</taxon>
        <taxon>Caudoviricetes</taxon>
        <taxon>Peduoviridae</taxon>
        <taxon>Maltschvirus</taxon>
        <taxon>Maltschvirus maltsch</taxon>
    </lineage>
</organism>
<name>A0A6J5SW88_9CAUD</name>
<gene>
    <name evidence="1" type="ORF">UFOVP1597_34</name>
</gene>
<proteinExistence type="predicted"/>
<dbReference type="EMBL" id="LR797461">
    <property type="protein sequence ID" value="CAB4218697.1"/>
    <property type="molecule type" value="Genomic_DNA"/>
</dbReference>
<sequence length="69" mass="8108">MGMKYIRKKRVLETLIDDNPDLKNKPAQALVDAYERSLSQEEPETTPLKKDRLYAFDQSLDDDYYPDPD</sequence>
<evidence type="ECO:0000313" key="1">
    <source>
        <dbReference type="EMBL" id="CAB4218697.1"/>
    </source>
</evidence>